<keyword evidence="4" id="KW-1185">Reference proteome</keyword>
<sequence>MSKSAAAHVATPVKATIHMGDVASAAAGLLASLAPAEPELVLIFASPSATLPVLAAELRKGLPVACRIVGCSSAGELSGEGYSNGTAVAIGFPARSFRSEVLVLDELSRLPVSRWMTGLRDLVQRFRPDPGRRLFGILLVDGSAQQEEVLVATLDAALPHVMVMGGSAGDDLDFSQTFVIADQAVLRDVAIFCLIETDLEVRDLIFDHFRATETRMIVTRANPAERSLLEINAEPAAEEYARIVGVPVGELSPLVFARHPLLVNMGGRYFVRAIRQQTEDGRLLLMSSIDTGAVMSLGLAEDLTEGFEAMLRNLPATPSLILSFDCILRRLAMEHAGLGGVIKDIFNRYNMAGFNTYGEQHGGMHMNQTFVGLAFLDPEGH</sequence>
<dbReference type="Pfam" id="PF10442">
    <property type="entry name" value="FIST_C"/>
    <property type="match status" value="1"/>
</dbReference>
<dbReference type="RefSeq" id="WP_287865425.1">
    <property type="nucleotide sequence ID" value="NZ_JAEACP010000026.1"/>
</dbReference>
<evidence type="ECO:0000313" key="4">
    <source>
        <dbReference type="Proteomes" id="UP001595445"/>
    </source>
</evidence>
<evidence type="ECO:0000259" key="1">
    <source>
        <dbReference type="SMART" id="SM00897"/>
    </source>
</evidence>
<organism evidence="3 4">
    <name type="scientific">Tabrizicola soli</name>
    <dbReference type="NCBI Taxonomy" id="2185115"/>
    <lineage>
        <taxon>Bacteria</taxon>
        <taxon>Pseudomonadati</taxon>
        <taxon>Pseudomonadota</taxon>
        <taxon>Alphaproteobacteria</taxon>
        <taxon>Rhodobacterales</taxon>
        <taxon>Paracoccaceae</taxon>
        <taxon>Tabrizicola</taxon>
    </lineage>
</organism>
<feature type="domain" description="FIST C-domain" evidence="2">
    <location>
        <begin position="236"/>
        <end position="363"/>
    </location>
</feature>
<evidence type="ECO:0000313" key="3">
    <source>
        <dbReference type="EMBL" id="MFC3085306.1"/>
    </source>
</evidence>
<accession>A0ABV7DRA5</accession>
<dbReference type="PANTHER" id="PTHR40252">
    <property type="entry name" value="BLR0328 PROTEIN"/>
    <property type="match status" value="1"/>
</dbReference>
<comment type="caution">
    <text evidence="3">The sequence shown here is derived from an EMBL/GenBank/DDBJ whole genome shotgun (WGS) entry which is preliminary data.</text>
</comment>
<name>A0ABV7DRA5_9RHOB</name>
<dbReference type="SMART" id="SM01204">
    <property type="entry name" value="FIST_C"/>
    <property type="match status" value="1"/>
</dbReference>
<evidence type="ECO:0000259" key="2">
    <source>
        <dbReference type="SMART" id="SM01204"/>
    </source>
</evidence>
<dbReference type="SMART" id="SM00897">
    <property type="entry name" value="FIST"/>
    <property type="match status" value="1"/>
</dbReference>
<dbReference type="Pfam" id="PF08495">
    <property type="entry name" value="FIST"/>
    <property type="match status" value="1"/>
</dbReference>
<dbReference type="PANTHER" id="PTHR40252:SF2">
    <property type="entry name" value="BLR0328 PROTEIN"/>
    <property type="match status" value="1"/>
</dbReference>
<feature type="domain" description="FIST" evidence="1">
    <location>
        <begin position="37"/>
        <end position="235"/>
    </location>
</feature>
<dbReference type="EMBL" id="JBHRSM010000009">
    <property type="protein sequence ID" value="MFC3085306.1"/>
    <property type="molecule type" value="Genomic_DNA"/>
</dbReference>
<reference evidence="4" key="1">
    <citation type="journal article" date="2019" name="Int. J. Syst. Evol. Microbiol.">
        <title>The Global Catalogue of Microorganisms (GCM) 10K type strain sequencing project: providing services to taxonomists for standard genome sequencing and annotation.</title>
        <authorList>
            <consortium name="The Broad Institute Genomics Platform"/>
            <consortium name="The Broad Institute Genome Sequencing Center for Infectious Disease"/>
            <person name="Wu L."/>
            <person name="Ma J."/>
        </authorList>
    </citation>
    <scope>NUCLEOTIDE SEQUENCE [LARGE SCALE GENOMIC DNA]</scope>
    <source>
        <strain evidence="4">KCTC 62102</strain>
    </source>
</reference>
<dbReference type="InterPro" id="IPR019494">
    <property type="entry name" value="FIST_C"/>
</dbReference>
<proteinExistence type="predicted"/>
<dbReference type="Proteomes" id="UP001595445">
    <property type="component" value="Unassembled WGS sequence"/>
</dbReference>
<dbReference type="InterPro" id="IPR013702">
    <property type="entry name" value="FIST_domain_N"/>
</dbReference>
<gene>
    <name evidence="3" type="ORF">ACFOD6_04500</name>
</gene>
<protein>
    <submittedName>
        <fullName evidence="3">FIST N-terminal domain-containing protein</fullName>
    </submittedName>
</protein>